<keyword evidence="1" id="KW-0472">Membrane</keyword>
<name>A0A5R8Q818_9FIRM</name>
<reference evidence="2 3" key="1">
    <citation type="submission" date="2019-05" db="EMBL/GenBank/DDBJ databases">
        <title>Culicoidintestinum kansasii gen. nov., sp. nov. from the gastrointestinal tract of the biting midge, Culicoides sonorensis.</title>
        <authorList>
            <person name="Neupane S."/>
            <person name="Ghosh A."/>
            <person name="Gunther S."/>
            <person name="Martin K."/>
            <person name="Zurek L."/>
        </authorList>
    </citation>
    <scope>NUCLEOTIDE SEQUENCE [LARGE SCALE GENOMIC DNA]</scope>
    <source>
        <strain evidence="2 3">CS-1</strain>
    </source>
</reference>
<dbReference type="Proteomes" id="UP000306912">
    <property type="component" value="Unassembled WGS sequence"/>
</dbReference>
<dbReference type="EMBL" id="VBWP01000011">
    <property type="protein sequence ID" value="TLG71537.1"/>
    <property type="molecule type" value="Genomic_DNA"/>
</dbReference>
<evidence type="ECO:0000313" key="2">
    <source>
        <dbReference type="EMBL" id="TLG71537.1"/>
    </source>
</evidence>
<keyword evidence="3" id="KW-1185">Reference proteome</keyword>
<organism evidence="2 3">
    <name type="scientific">Culicoidibacter larvae</name>
    <dbReference type="NCBI Taxonomy" id="2579976"/>
    <lineage>
        <taxon>Bacteria</taxon>
        <taxon>Bacillati</taxon>
        <taxon>Bacillota</taxon>
        <taxon>Culicoidibacteria</taxon>
        <taxon>Culicoidibacterales</taxon>
        <taxon>Culicoidibacteraceae</taxon>
        <taxon>Culicoidibacter</taxon>
    </lineage>
</organism>
<keyword evidence="1" id="KW-0812">Transmembrane</keyword>
<dbReference type="InParanoid" id="A0A5R8Q818"/>
<dbReference type="RefSeq" id="WP_138192184.1">
    <property type="nucleotide sequence ID" value="NZ_VBWP01000011.1"/>
</dbReference>
<feature type="transmembrane region" description="Helical" evidence="1">
    <location>
        <begin position="90"/>
        <end position="116"/>
    </location>
</feature>
<accession>A0A5R8Q818</accession>
<comment type="caution">
    <text evidence="2">The sequence shown here is derived from an EMBL/GenBank/DDBJ whole genome shotgun (WGS) entry which is preliminary data.</text>
</comment>
<protein>
    <submittedName>
        <fullName evidence="2">Uncharacterized protein</fullName>
    </submittedName>
</protein>
<dbReference type="AlphaFoldDB" id="A0A5R8Q818"/>
<keyword evidence="1" id="KW-1133">Transmembrane helix</keyword>
<feature type="transmembrane region" description="Helical" evidence="1">
    <location>
        <begin position="185"/>
        <end position="208"/>
    </location>
</feature>
<evidence type="ECO:0000313" key="3">
    <source>
        <dbReference type="Proteomes" id="UP000306912"/>
    </source>
</evidence>
<feature type="transmembrane region" description="Helical" evidence="1">
    <location>
        <begin position="53"/>
        <end position="70"/>
    </location>
</feature>
<feature type="transmembrane region" description="Helical" evidence="1">
    <location>
        <begin position="156"/>
        <end position="179"/>
    </location>
</feature>
<proteinExistence type="predicted"/>
<evidence type="ECO:0000256" key="1">
    <source>
        <dbReference type="SAM" id="Phobius"/>
    </source>
</evidence>
<sequence length="225" mass="25727">MISLAYGYCDMDFGIVLLDRGDGTGSKYTFGSKEEMHTAMEQGGWLKTASKPLIIGLIVVIAIFVLLHVLESLSINDINTAWLNRVYVNNIVAVIIIIVSLIIGITIASIAIHISLNHHRQLVDMLDNSNSNRYDFKIDRDLKNIVTIKKHRSNQWFTWIGLFLALAFVVFLLAVILFYTTEYSVGGMIVFSLFSNILVVSFMMVLYYTRYKMRNYHLQTPTMWK</sequence>
<gene>
    <name evidence="2" type="ORF">FEZ08_10615</name>
</gene>